<dbReference type="InterPro" id="IPR012349">
    <property type="entry name" value="Split_barrel_FMN-bd"/>
</dbReference>
<gene>
    <name evidence="1" type="ORF">J2Z71_000870</name>
</gene>
<dbReference type="PANTHER" id="PTHR34071:SF2">
    <property type="entry name" value="FLAVIN-NUCLEOTIDE-BINDING PROTEIN"/>
    <property type="match status" value="1"/>
</dbReference>
<dbReference type="PANTHER" id="PTHR34071">
    <property type="entry name" value="5-NITROIMIDAZOLE ANTIBIOTICS RESISTANCE PROTEIN, NIMA-FAMILY-RELATED PROTEIN-RELATED"/>
    <property type="match status" value="1"/>
</dbReference>
<reference evidence="1 2" key="1">
    <citation type="submission" date="2021-03" db="EMBL/GenBank/DDBJ databases">
        <title>Genomic Encyclopedia of Type Strains, Phase IV (KMG-IV): sequencing the most valuable type-strain genomes for metagenomic binning, comparative biology and taxonomic classification.</title>
        <authorList>
            <person name="Goeker M."/>
        </authorList>
    </citation>
    <scope>NUCLEOTIDE SEQUENCE [LARGE SCALE GENOMIC DNA]</scope>
    <source>
        <strain evidence="1 2">DSM 27563</strain>
    </source>
</reference>
<keyword evidence="2" id="KW-1185">Reference proteome</keyword>
<accession>A0ABS4KC54</accession>
<dbReference type="EMBL" id="JAGGLJ010000007">
    <property type="protein sequence ID" value="MBP2025340.1"/>
    <property type="molecule type" value="Genomic_DNA"/>
</dbReference>
<comment type="caution">
    <text evidence="1">The sequence shown here is derived from an EMBL/GenBank/DDBJ whole genome shotgun (WGS) entry which is preliminary data.</text>
</comment>
<dbReference type="Proteomes" id="UP001519306">
    <property type="component" value="Unassembled WGS sequence"/>
</dbReference>
<dbReference type="SUPFAM" id="SSF50475">
    <property type="entry name" value="FMN-binding split barrel"/>
    <property type="match status" value="1"/>
</dbReference>
<sequence>MQNRMKTHPLKDEEIKELLLKVQTGSIATLNENNIPYVLAVHFVYMDNKIYIHGLPKGEKIDNIKRNSKVGFTAYEVQGFLLDKDEKPCDTNTEYKSVVLNGDAKIIENLELKKSVLKKIVEKYTPHLADKEIPENMIKGTGVIEIEIDEITGKYYN</sequence>
<dbReference type="Gene3D" id="2.30.110.10">
    <property type="entry name" value="Electron Transport, Fmn-binding Protein, Chain A"/>
    <property type="match status" value="1"/>
</dbReference>
<dbReference type="Pfam" id="PF12900">
    <property type="entry name" value="Pyridox_ox_2"/>
    <property type="match status" value="1"/>
</dbReference>
<proteinExistence type="predicted"/>
<dbReference type="RefSeq" id="WP_210060635.1">
    <property type="nucleotide sequence ID" value="NZ_JAGGLJ010000007.1"/>
</dbReference>
<dbReference type="InterPro" id="IPR024747">
    <property type="entry name" value="Pyridox_Oxase-rel"/>
</dbReference>
<name>A0ABS4KC54_9FIRM</name>
<evidence type="ECO:0000313" key="1">
    <source>
        <dbReference type="EMBL" id="MBP2025340.1"/>
    </source>
</evidence>
<evidence type="ECO:0000313" key="2">
    <source>
        <dbReference type="Proteomes" id="UP001519306"/>
    </source>
</evidence>
<organism evidence="1 2">
    <name type="scientific">Peptoniphilus stercorisuis</name>
    <dbReference type="NCBI Taxonomy" id="1436965"/>
    <lineage>
        <taxon>Bacteria</taxon>
        <taxon>Bacillati</taxon>
        <taxon>Bacillota</taxon>
        <taxon>Tissierellia</taxon>
        <taxon>Tissierellales</taxon>
        <taxon>Peptoniphilaceae</taxon>
        <taxon>Peptoniphilus</taxon>
    </lineage>
</organism>
<protein>
    <submittedName>
        <fullName evidence="1">Nitroimidazol reductase NimA-like FMN-containing flavoprotein (Pyridoxamine 5'-phosphate oxidase superfamily)</fullName>
    </submittedName>
</protein>